<dbReference type="EMBL" id="LJJC01000004">
    <property type="protein sequence ID" value="KQL53505.1"/>
    <property type="molecule type" value="Genomic_DNA"/>
</dbReference>
<keyword evidence="3" id="KW-1185">Reference proteome</keyword>
<dbReference type="OrthoDB" id="2454451at2"/>
<dbReference type="STRING" id="157838.AN964_08355"/>
<name>A0A0Q3TIR2_9BACI</name>
<organism evidence="2 3">
    <name type="scientific">Heyndrickxia shackletonii</name>
    <dbReference type="NCBI Taxonomy" id="157838"/>
    <lineage>
        <taxon>Bacteria</taxon>
        <taxon>Bacillati</taxon>
        <taxon>Bacillota</taxon>
        <taxon>Bacilli</taxon>
        <taxon>Bacillales</taxon>
        <taxon>Bacillaceae</taxon>
        <taxon>Heyndrickxia</taxon>
    </lineage>
</organism>
<evidence type="ECO:0000313" key="3">
    <source>
        <dbReference type="Proteomes" id="UP000051888"/>
    </source>
</evidence>
<dbReference type="AlphaFoldDB" id="A0A0Q3TIR2"/>
<feature type="coiled-coil region" evidence="1">
    <location>
        <begin position="82"/>
        <end position="109"/>
    </location>
</feature>
<sequence length="143" mass="16367">MEAIIIAIIVGIIGAMANKKKLEKSKSNKPIPNPRSLFGEMQKTIEENIKKLSPEMVSDPAPKMNNDDFVYRDEELDAEIQADRLKIQEEYYEKKLEQINHQVDNIKKREHLSLISDGDDLVKGIILAEILGPPRAKKPYKRN</sequence>
<reference evidence="2 3" key="1">
    <citation type="submission" date="2015-09" db="EMBL/GenBank/DDBJ databases">
        <title>Genome sequencing project for genomic taxonomy and phylogenomics of Bacillus-like bacteria.</title>
        <authorList>
            <person name="Liu B."/>
            <person name="Wang J."/>
            <person name="Zhu Y."/>
            <person name="Liu G."/>
            <person name="Chen Q."/>
            <person name="Chen Z."/>
            <person name="Lan J."/>
            <person name="Che J."/>
            <person name="Ge C."/>
            <person name="Shi H."/>
            <person name="Pan Z."/>
            <person name="Liu X."/>
        </authorList>
    </citation>
    <scope>NUCLEOTIDE SEQUENCE [LARGE SCALE GENOMIC DNA]</scope>
    <source>
        <strain evidence="2 3">LMG 18435</strain>
    </source>
</reference>
<proteinExistence type="predicted"/>
<protein>
    <submittedName>
        <fullName evidence="2">Uncharacterized protein</fullName>
    </submittedName>
</protein>
<dbReference type="Proteomes" id="UP000051888">
    <property type="component" value="Unassembled WGS sequence"/>
</dbReference>
<comment type="caution">
    <text evidence="2">The sequence shown here is derived from an EMBL/GenBank/DDBJ whole genome shotgun (WGS) entry which is preliminary data.</text>
</comment>
<gene>
    <name evidence="2" type="ORF">AN964_08355</name>
</gene>
<evidence type="ECO:0000313" key="2">
    <source>
        <dbReference type="EMBL" id="KQL53505.1"/>
    </source>
</evidence>
<keyword evidence="1" id="KW-0175">Coiled coil</keyword>
<dbReference type="RefSeq" id="WP_055739235.1">
    <property type="nucleotide sequence ID" value="NZ_JAAIWL010000011.1"/>
</dbReference>
<evidence type="ECO:0000256" key="1">
    <source>
        <dbReference type="SAM" id="Coils"/>
    </source>
</evidence>
<accession>A0A0Q3TIR2</accession>